<comment type="caution">
    <text evidence="1">The sequence shown here is derived from an EMBL/GenBank/DDBJ whole genome shotgun (WGS) entry which is preliminary data.</text>
</comment>
<protein>
    <submittedName>
        <fullName evidence="1">Uncharacterized protein</fullName>
    </submittedName>
</protein>
<proteinExistence type="predicted"/>
<evidence type="ECO:0000313" key="1">
    <source>
        <dbReference type="EMBL" id="KAK7407086.1"/>
    </source>
</evidence>
<dbReference type="EMBL" id="JAYMYS010000002">
    <property type="protein sequence ID" value="KAK7407086.1"/>
    <property type="molecule type" value="Genomic_DNA"/>
</dbReference>
<reference evidence="1 2" key="1">
    <citation type="submission" date="2024-01" db="EMBL/GenBank/DDBJ databases">
        <title>The genomes of 5 underutilized Papilionoideae crops provide insights into root nodulation and disease resistanc.</title>
        <authorList>
            <person name="Jiang F."/>
        </authorList>
    </citation>
    <scope>NUCLEOTIDE SEQUENCE [LARGE SCALE GENOMIC DNA]</scope>
    <source>
        <strain evidence="1">DUOXIRENSHENG_FW03</strain>
        <tissue evidence="1">Leaves</tissue>
    </source>
</reference>
<accession>A0AAN9SXM2</accession>
<dbReference type="AlphaFoldDB" id="A0AAN9SXM2"/>
<evidence type="ECO:0000313" key="2">
    <source>
        <dbReference type="Proteomes" id="UP001386955"/>
    </source>
</evidence>
<dbReference type="Proteomes" id="UP001386955">
    <property type="component" value="Unassembled WGS sequence"/>
</dbReference>
<gene>
    <name evidence="1" type="ORF">VNO78_08727</name>
</gene>
<organism evidence="1 2">
    <name type="scientific">Psophocarpus tetragonolobus</name>
    <name type="common">Winged bean</name>
    <name type="synonym">Dolichos tetragonolobus</name>
    <dbReference type="NCBI Taxonomy" id="3891"/>
    <lineage>
        <taxon>Eukaryota</taxon>
        <taxon>Viridiplantae</taxon>
        <taxon>Streptophyta</taxon>
        <taxon>Embryophyta</taxon>
        <taxon>Tracheophyta</taxon>
        <taxon>Spermatophyta</taxon>
        <taxon>Magnoliopsida</taxon>
        <taxon>eudicotyledons</taxon>
        <taxon>Gunneridae</taxon>
        <taxon>Pentapetalae</taxon>
        <taxon>rosids</taxon>
        <taxon>fabids</taxon>
        <taxon>Fabales</taxon>
        <taxon>Fabaceae</taxon>
        <taxon>Papilionoideae</taxon>
        <taxon>50 kb inversion clade</taxon>
        <taxon>NPAAA clade</taxon>
        <taxon>indigoferoid/millettioid clade</taxon>
        <taxon>Phaseoleae</taxon>
        <taxon>Psophocarpus</taxon>
    </lineage>
</organism>
<name>A0AAN9SXM2_PSOTE</name>
<keyword evidence="2" id="KW-1185">Reference proteome</keyword>
<sequence length="211" mass="24079">MEGYTFLSTSSIMRCEKASSEDVGDAHPVERTIFPVTVSFKGVSVVLRVYEILRWQGMRNRSVRMTSLPDKLLEITEYNFLPMDRPLFERANFLSMVKGVHVESNRMVAILCALKGKAREFFWEKRKLEDAQEKWELVDRVATLDAKYIATNQDASRLATELKKIKLEVIEGFTYGFKAALEQATVIAPRVNFSPTNSFKVVKDGAIVDEK</sequence>